<dbReference type="HOGENOM" id="CLU_2735356_0_0_4"/>
<dbReference type="Proteomes" id="UP000056322">
    <property type="component" value="Chromosome 1"/>
</dbReference>
<evidence type="ECO:0000313" key="1">
    <source>
        <dbReference type="EMBL" id="CEN56704.1"/>
    </source>
</evidence>
<dbReference type="AlphaFoldDB" id="A0A0B7J243"/>
<gene>
    <name evidence="1" type="ORF">BN1209_CDS1631029R</name>
</gene>
<name>A0A0B7J243_9PROT</name>
<sequence>MDNKYALGSTKVATEHHEAAHKSAVQSRVCKFCKSANLVLCPTMHDHKCSDCDEWQQDVEKSYATGRSSEY</sequence>
<organism evidence="1 2">
    <name type="scientific">Candidatus Methylopumilus turicensis</name>
    <dbReference type="NCBI Taxonomy" id="1581680"/>
    <lineage>
        <taxon>Bacteria</taxon>
        <taxon>Pseudomonadati</taxon>
        <taxon>Pseudomonadota</taxon>
        <taxon>Betaproteobacteria</taxon>
        <taxon>Nitrosomonadales</taxon>
        <taxon>Methylophilaceae</taxon>
        <taxon>Candidatus Methylopumilus</taxon>
    </lineage>
</organism>
<keyword evidence="2" id="KW-1185">Reference proteome</keyword>
<reference evidence="2" key="1">
    <citation type="submission" date="2014-12" db="EMBL/GenBank/DDBJ databases">
        <authorList>
            <person name="Salcher M.M."/>
        </authorList>
    </citation>
    <scope>NUCLEOTIDE SEQUENCE [LARGE SCALE GENOMIC DNA]</scope>
    <source>
        <strain evidence="2">MMS-10A-171</strain>
    </source>
</reference>
<proteinExistence type="predicted"/>
<dbReference type="OrthoDB" id="8537111at2"/>
<evidence type="ECO:0000313" key="2">
    <source>
        <dbReference type="Proteomes" id="UP000056322"/>
    </source>
</evidence>
<accession>A0A0B7J243</accession>
<protein>
    <submittedName>
        <fullName evidence="1">Uncharacterized protein</fullName>
    </submittedName>
</protein>
<dbReference type="EMBL" id="LN794158">
    <property type="protein sequence ID" value="CEN56704.1"/>
    <property type="molecule type" value="Genomic_DNA"/>
</dbReference>
<dbReference type="RefSeq" id="WP_045751748.1">
    <property type="nucleotide sequence ID" value="NZ_LN794158.1"/>
</dbReference>